<evidence type="ECO:0000313" key="1">
    <source>
        <dbReference type="EMBL" id="KAG5620708.1"/>
    </source>
</evidence>
<organism evidence="1 2">
    <name type="scientific">Solanum commersonii</name>
    <name type="common">Commerson's wild potato</name>
    <name type="synonym">Commerson's nightshade</name>
    <dbReference type="NCBI Taxonomy" id="4109"/>
    <lineage>
        <taxon>Eukaryota</taxon>
        <taxon>Viridiplantae</taxon>
        <taxon>Streptophyta</taxon>
        <taxon>Embryophyta</taxon>
        <taxon>Tracheophyta</taxon>
        <taxon>Spermatophyta</taxon>
        <taxon>Magnoliopsida</taxon>
        <taxon>eudicotyledons</taxon>
        <taxon>Gunneridae</taxon>
        <taxon>Pentapetalae</taxon>
        <taxon>asterids</taxon>
        <taxon>lamiids</taxon>
        <taxon>Solanales</taxon>
        <taxon>Solanaceae</taxon>
        <taxon>Solanoideae</taxon>
        <taxon>Solaneae</taxon>
        <taxon>Solanum</taxon>
    </lineage>
</organism>
<comment type="caution">
    <text evidence="1">The sequence shown here is derived from an EMBL/GenBank/DDBJ whole genome shotgun (WGS) entry which is preliminary data.</text>
</comment>
<evidence type="ECO:0000313" key="2">
    <source>
        <dbReference type="Proteomes" id="UP000824120"/>
    </source>
</evidence>
<accession>A0A9J6A8U6</accession>
<dbReference type="AlphaFoldDB" id="A0A9J6A8U6"/>
<sequence length="91" mass="10534">MDDKGGIYTLWCKSMEVYQTFLAFFENNTTVRVGNGSKTFWEDKWLGHASVKNLLPEMYVMAVHQQMSLADSWTQQGQNIQLEGILKTRKL</sequence>
<gene>
    <name evidence="1" type="ORF">H5410_005926</name>
</gene>
<dbReference type="EMBL" id="JACXVP010000002">
    <property type="protein sequence ID" value="KAG5620708.1"/>
    <property type="molecule type" value="Genomic_DNA"/>
</dbReference>
<reference evidence="1 2" key="1">
    <citation type="submission" date="2020-09" db="EMBL/GenBank/DDBJ databases">
        <title>De no assembly of potato wild relative species, Solanum commersonii.</title>
        <authorList>
            <person name="Cho K."/>
        </authorList>
    </citation>
    <scope>NUCLEOTIDE SEQUENCE [LARGE SCALE GENOMIC DNA]</scope>
    <source>
        <strain evidence="1">LZ3.2</strain>
        <tissue evidence="1">Leaf</tissue>
    </source>
</reference>
<dbReference type="Proteomes" id="UP000824120">
    <property type="component" value="Chromosome 2"/>
</dbReference>
<keyword evidence="2" id="KW-1185">Reference proteome</keyword>
<name>A0A9J6A8U6_SOLCO</name>
<proteinExistence type="predicted"/>
<protein>
    <submittedName>
        <fullName evidence="1">Uncharacterized protein</fullName>
    </submittedName>
</protein>